<sequence length="60" mass="6491">MTTKNDEARAERLKAALRENLRRRKGQVRGRGEAAERDDSAADAAQPDEPDGPASEAPST</sequence>
<dbReference type="EMBL" id="BPQG01000044">
    <property type="protein sequence ID" value="GJD45011.1"/>
    <property type="molecule type" value="Genomic_DNA"/>
</dbReference>
<accession>A0ABQ4QIZ9</accession>
<name>A0ABQ4QIZ9_9HYPH</name>
<evidence type="ECO:0000313" key="3">
    <source>
        <dbReference type="Proteomes" id="UP001055117"/>
    </source>
</evidence>
<feature type="compositionally biased region" description="Basic and acidic residues" evidence="1">
    <location>
        <begin position="30"/>
        <end position="40"/>
    </location>
</feature>
<organism evidence="2 3">
    <name type="scientific">Methylobacterium cerastii</name>
    <dbReference type="NCBI Taxonomy" id="932741"/>
    <lineage>
        <taxon>Bacteria</taxon>
        <taxon>Pseudomonadati</taxon>
        <taxon>Pseudomonadota</taxon>
        <taxon>Alphaproteobacteria</taxon>
        <taxon>Hyphomicrobiales</taxon>
        <taxon>Methylobacteriaceae</taxon>
        <taxon>Methylobacterium</taxon>
    </lineage>
</organism>
<reference evidence="2 3" key="1">
    <citation type="journal article" date="2021" name="Front. Microbiol.">
        <title>Comprehensive Comparative Genomics and Phenotyping of Methylobacterium Species.</title>
        <authorList>
            <person name="Alessa O."/>
            <person name="Ogura Y."/>
            <person name="Fujitani Y."/>
            <person name="Takami H."/>
            <person name="Hayashi T."/>
            <person name="Sahin N."/>
            <person name="Tani A."/>
        </authorList>
    </citation>
    <scope>NUCLEOTIDE SEQUENCE [LARGE SCALE GENOMIC DNA]</scope>
    <source>
        <strain evidence="2 3">DSM 23679</strain>
    </source>
</reference>
<comment type="caution">
    <text evidence="2">The sequence shown here is derived from an EMBL/GenBank/DDBJ whole genome shotgun (WGS) entry which is preliminary data.</text>
</comment>
<dbReference type="Proteomes" id="UP001055117">
    <property type="component" value="Unassembled WGS sequence"/>
</dbReference>
<dbReference type="RefSeq" id="WP_147830969.1">
    <property type="nucleotide sequence ID" value="NZ_BPQG01000044.1"/>
</dbReference>
<protein>
    <submittedName>
        <fullName evidence="2">Uncharacterized protein</fullName>
    </submittedName>
</protein>
<evidence type="ECO:0000313" key="2">
    <source>
        <dbReference type="EMBL" id="GJD45011.1"/>
    </source>
</evidence>
<feature type="region of interest" description="Disordered" evidence="1">
    <location>
        <begin position="17"/>
        <end position="60"/>
    </location>
</feature>
<keyword evidence="3" id="KW-1185">Reference proteome</keyword>
<evidence type="ECO:0000256" key="1">
    <source>
        <dbReference type="SAM" id="MobiDB-lite"/>
    </source>
</evidence>
<proteinExistence type="predicted"/>
<gene>
    <name evidence="2" type="ORF">AFCDBAGC_2880</name>
</gene>